<dbReference type="InterPro" id="IPR001581">
    <property type="entry name" value="Leukemia_IF/oncostatin"/>
</dbReference>
<evidence type="ECO:0000256" key="1">
    <source>
        <dbReference type="ARBA" id="ARBA00004613"/>
    </source>
</evidence>
<keyword evidence="2" id="KW-0202">Cytokine</keyword>
<feature type="signal peptide" evidence="5">
    <location>
        <begin position="1"/>
        <end position="25"/>
    </location>
</feature>
<evidence type="ECO:0000313" key="6">
    <source>
        <dbReference type="EMBL" id="KAF6282589.1"/>
    </source>
</evidence>
<gene>
    <name evidence="6" type="ORF">mMyoMyo1_014627</name>
</gene>
<dbReference type="InterPro" id="IPR009079">
    <property type="entry name" value="4_helix_cytokine-like_core"/>
</dbReference>
<evidence type="ECO:0000256" key="2">
    <source>
        <dbReference type="ARBA" id="ARBA00022514"/>
    </source>
</evidence>
<keyword evidence="5" id="KW-0732">Signal</keyword>
<dbReference type="PROSITE" id="PS51257">
    <property type="entry name" value="PROKAR_LIPOPROTEIN"/>
    <property type="match status" value="1"/>
</dbReference>
<evidence type="ECO:0000256" key="4">
    <source>
        <dbReference type="SAM" id="MobiDB-lite"/>
    </source>
</evidence>
<proteinExistence type="predicted"/>
<dbReference type="GO" id="GO:0005125">
    <property type="term" value="F:cytokine activity"/>
    <property type="evidence" value="ECO:0007669"/>
    <property type="project" value="UniProtKB-KW"/>
</dbReference>
<dbReference type="Pfam" id="PF01291">
    <property type="entry name" value="LIF_OSM"/>
    <property type="match status" value="1"/>
</dbReference>
<accession>A0A7J7S2H7</accession>
<feature type="region of interest" description="Disordered" evidence="4">
    <location>
        <begin position="141"/>
        <end position="166"/>
    </location>
</feature>
<comment type="caution">
    <text evidence="6">The sequence shown here is derived from an EMBL/GenBank/DDBJ whole genome shotgun (WGS) entry which is preliminary data.</text>
</comment>
<comment type="subcellular location">
    <subcellularLocation>
        <location evidence="1">Secreted</location>
    </subcellularLocation>
</comment>
<dbReference type="GO" id="GO:0006955">
    <property type="term" value="P:immune response"/>
    <property type="evidence" value="ECO:0007669"/>
    <property type="project" value="InterPro"/>
</dbReference>
<dbReference type="SMART" id="SM00080">
    <property type="entry name" value="LIF_OSM"/>
    <property type="match status" value="1"/>
</dbReference>
<name>A0A7J7S2H7_MYOMY</name>
<dbReference type="GO" id="GO:0038165">
    <property type="term" value="P:oncostatin-M-mediated signaling pathway"/>
    <property type="evidence" value="ECO:0007669"/>
    <property type="project" value="InterPro"/>
</dbReference>
<protein>
    <submittedName>
        <fullName evidence="6">Oncostatin M</fullName>
    </submittedName>
</protein>
<feature type="chain" id="PRO_5029525339" evidence="5">
    <location>
        <begin position="26"/>
        <end position="239"/>
    </location>
</feature>
<dbReference type="PANTHER" id="PTHR14261">
    <property type="entry name" value="ONCOSTATIN M"/>
    <property type="match status" value="1"/>
</dbReference>
<dbReference type="VEuPathDB" id="HostDB:GeneID_118678304"/>
<reference evidence="6 7" key="1">
    <citation type="journal article" date="2020" name="Nature">
        <title>Six reference-quality genomes reveal evolution of bat adaptations.</title>
        <authorList>
            <person name="Jebb D."/>
            <person name="Huang Z."/>
            <person name="Pippel M."/>
            <person name="Hughes G.M."/>
            <person name="Lavrichenko K."/>
            <person name="Devanna P."/>
            <person name="Winkler S."/>
            <person name="Jermiin L.S."/>
            <person name="Skirmuntt E.C."/>
            <person name="Katzourakis A."/>
            <person name="Burkitt-Gray L."/>
            <person name="Ray D.A."/>
            <person name="Sullivan K.A.M."/>
            <person name="Roscito J.G."/>
            <person name="Kirilenko B.M."/>
            <person name="Davalos L.M."/>
            <person name="Corthals A.P."/>
            <person name="Power M.L."/>
            <person name="Jones G."/>
            <person name="Ransome R.D."/>
            <person name="Dechmann D.K.N."/>
            <person name="Locatelli A.G."/>
            <person name="Puechmaille S.J."/>
            <person name="Fedrigo O."/>
            <person name="Jarvis E.D."/>
            <person name="Hiller M."/>
            <person name="Vernes S.C."/>
            <person name="Myers E.W."/>
            <person name="Teeling E.C."/>
        </authorList>
    </citation>
    <scope>NUCLEOTIDE SEQUENCE [LARGE SCALE GENOMIC DNA]</scope>
    <source>
        <strain evidence="6">MMyoMyo1</strain>
        <tissue evidence="6">Flight muscle</tissue>
    </source>
</reference>
<dbReference type="EMBL" id="JABWUV010000020">
    <property type="protein sequence ID" value="KAF6282589.1"/>
    <property type="molecule type" value="Genomic_DNA"/>
</dbReference>
<dbReference type="GO" id="GO:0005615">
    <property type="term" value="C:extracellular space"/>
    <property type="evidence" value="ECO:0007669"/>
    <property type="project" value="UniProtKB-KW"/>
</dbReference>
<organism evidence="6 7">
    <name type="scientific">Myotis myotis</name>
    <name type="common">Greater mouse-eared bat</name>
    <name type="synonym">Vespertilio myotis</name>
    <dbReference type="NCBI Taxonomy" id="51298"/>
    <lineage>
        <taxon>Eukaryota</taxon>
        <taxon>Metazoa</taxon>
        <taxon>Chordata</taxon>
        <taxon>Craniata</taxon>
        <taxon>Vertebrata</taxon>
        <taxon>Euteleostomi</taxon>
        <taxon>Mammalia</taxon>
        <taxon>Eutheria</taxon>
        <taxon>Laurasiatheria</taxon>
        <taxon>Chiroptera</taxon>
        <taxon>Yangochiroptera</taxon>
        <taxon>Vespertilionidae</taxon>
        <taxon>Myotis</taxon>
    </lineage>
</organism>
<evidence type="ECO:0000313" key="7">
    <source>
        <dbReference type="Proteomes" id="UP000527355"/>
    </source>
</evidence>
<feature type="compositionally biased region" description="Basic residues" evidence="4">
    <location>
        <begin position="201"/>
        <end position="232"/>
    </location>
</feature>
<dbReference type="PANTHER" id="PTHR14261:SF0">
    <property type="entry name" value="ONCOSTATIN-M"/>
    <property type="match status" value="1"/>
</dbReference>
<dbReference type="AlphaFoldDB" id="A0A7J7S2H7"/>
<sequence length="239" mass="27444">MWAQPMRRTLLSLILRLLFLNPVFMGACPGDGQKLLEQLWNQANLLQDTSLLLDPYVHIQGLDMSGLKQGCQERPGVFPSKQALEGLSRKDFLRTLNTQLGQVLRRLHAFQRDMPNVQAWGMAIRYIHGIRNNIHCMGELLPGSPDTAAPPQAGPGPSPPPTRTPDAFQLKLKGCRFLRGFHRFMHSARQVFHEWRETWSRRSRRQSPRQARPRGVRRARGMQPSRRGRRLVPRGQLPR</sequence>
<dbReference type="Gene3D" id="1.20.1250.10">
    <property type="match status" value="1"/>
</dbReference>
<dbReference type="InterPro" id="IPR039578">
    <property type="entry name" value="OSM"/>
</dbReference>
<dbReference type="Proteomes" id="UP000527355">
    <property type="component" value="Unassembled WGS sequence"/>
</dbReference>
<dbReference type="SUPFAM" id="SSF47266">
    <property type="entry name" value="4-helical cytokines"/>
    <property type="match status" value="1"/>
</dbReference>
<feature type="region of interest" description="Disordered" evidence="4">
    <location>
        <begin position="197"/>
        <end position="239"/>
    </location>
</feature>
<feature type="compositionally biased region" description="Pro residues" evidence="4">
    <location>
        <begin position="152"/>
        <end position="163"/>
    </location>
</feature>
<dbReference type="GO" id="GO:0005147">
    <property type="term" value="F:oncostatin-M receptor binding"/>
    <property type="evidence" value="ECO:0007669"/>
    <property type="project" value="InterPro"/>
</dbReference>
<keyword evidence="7" id="KW-1185">Reference proteome</keyword>
<evidence type="ECO:0000256" key="5">
    <source>
        <dbReference type="SAM" id="SignalP"/>
    </source>
</evidence>
<keyword evidence="3" id="KW-0964">Secreted</keyword>
<evidence type="ECO:0000256" key="3">
    <source>
        <dbReference type="ARBA" id="ARBA00022525"/>
    </source>
</evidence>